<feature type="signal peptide" evidence="1">
    <location>
        <begin position="1"/>
        <end position="24"/>
    </location>
</feature>
<dbReference type="RefSeq" id="WP_260977997.1">
    <property type="nucleotide sequence ID" value="NZ_JAOANI010000032.1"/>
</dbReference>
<evidence type="ECO:0000313" key="3">
    <source>
        <dbReference type="Proteomes" id="UP001147830"/>
    </source>
</evidence>
<accession>A0A9X3AKG8</accession>
<reference evidence="2" key="1">
    <citation type="journal article" date="2022" name="Front. Microbiol.">
        <title>Genome-based taxonomic rearrangement of Oceanobacter-related bacteria including the description of Thalassolituus hydrocarbonoclasticus sp. nov. and Thalassolituus pacificus sp. nov. and emended description of the genus Thalassolituus.</title>
        <authorList>
            <person name="Dong C."/>
            <person name="Wei L."/>
            <person name="Wang J."/>
            <person name="Lai Q."/>
            <person name="Huang Z."/>
            <person name="Shao Z."/>
        </authorList>
    </citation>
    <scope>NUCLEOTIDE SEQUENCE</scope>
    <source>
        <strain evidence="2">59MF3M-4</strain>
    </source>
</reference>
<organism evidence="2 3">
    <name type="scientific">Thalassolituus pacificus</name>
    <dbReference type="NCBI Taxonomy" id="2975440"/>
    <lineage>
        <taxon>Bacteria</taxon>
        <taxon>Pseudomonadati</taxon>
        <taxon>Pseudomonadota</taxon>
        <taxon>Gammaproteobacteria</taxon>
        <taxon>Oceanospirillales</taxon>
        <taxon>Oceanospirillaceae</taxon>
        <taxon>Thalassolituus</taxon>
    </lineage>
</organism>
<name>A0A9X3AKG8_9GAMM</name>
<keyword evidence="1" id="KW-0732">Signal</keyword>
<evidence type="ECO:0000313" key="2">
    <source>
        <dbReference type="EMBL" id="MCT7361171.1"/>
    </source>
</evidence>
<dbReference type="Proteomes" id="UP001147830">
    <property type="component" value="Unassembled WGS sequence"/>
</dbReference>
<proteinExistence type="predicted"/>
<evidence type="ECO:0000256" key="1">
    <source>
        <dbReference type="SAM" id="SignalP"/>
    </source>
</evidence>
<dbReference type="AlphaFoldDB" id="A0A9X3AKG8"/>
<keyword evidence="3" id="KW-1185">Reference proteome</keyword>
<protein>
    <recommendedName>
        <fullName evidence="4">DUF2946 domain-containing protein</fullName>
    </recommendedName>
</protein>
<dbReference type="EMBL" id="JAOANI010000032">
    <property type="protein sequence ID" value="MCT7361171.1"/>
    <property type="molecule type" value="Genomic_DNA"/>
</dbReference>
<sequence length="134" mass="14890">MRNNRLLNIALLLLTLFQSVAALADVHETFERSAADHLNEHQPAHHSDMMQILADDIQADTSQNNTVQNNGQNNDNLAQHDCSHCCHCHAHAPLSLPVNDALAAATKSRSMNNLYNRTLIVRALSPHLRPPIYS</sequence>
<evidence type="ECO:0008006" key="4">
    <source>
        <dbReference type="Google" id="ProtNLM"/>
    </source>
</evidence>
<feature type="chain" id="PRO_5040767520" description="DUF2946 domain-containing protein" evidence="1">
    <location>
        <begin position="25"/>
        <end position="134"/>
    </location>
</feature>
<comment type="caution">
    <text evidence="2">The sequence shown here is derived from an EMBL/GenBank/DDBJ whole genome shotgun (WGS) entry which is preliminary data.</text>
</comment>
<reference evidence="2" key="2">
    <citation type="submission" date="2022-08" db="EMBL/GenBank/DDBJ databases">
        <authorList>
            <person name="Dong C."/>
        </authorList>
    </citation>
    <scope>NUCLEOTIDE SEQUENCE</scope>
    <source>
        <strain evidence="2">59MF3M-4</strain>
    </source>
</reference>
<gene>
    <name evidence="2" type="ORF">NYR02_19290</name>
</gene>